<dbReference type="GO" id="GO:0003723">
    <property type="term" value="F:RNA binding"/>
    <property type="evidence" value="ECO:0007669"/>
    <property type="project" value="UniProtKB-UniRule"/>
</dbReference>
<keyword evidence="1" id="KW-0677">Repeat</keyword>
<dbReference type="CDD" id="cd22439">
    <property type="entry name" value="KH-I_PCBP_rpt3"/>
    <property type="match status" value="1"/>
</dbReference>
<evidence type="ECO:0000256" key="3">
    <source>
        <dbReference type="SAM" id="MobiDB-lite"/>
    </source>
</evidence>
<evidence type="ECO:0000256" key="1">
    <source>
        <dbReference type="ARBA" id="ARBA00022737"/>
    </source>
</evidence>
<dbReference type="EMBL" id="OU892278">
    <property type="protein sequence ID" value="CAH1126780.1"/>
    <property type="molecule type" value="Genomic_DNA"/>
</dbReference>
<dbReference type="Proteomes" id="UP001152799">
    <property type="component" value="Chromosome 2"/>
</dbReference>
<dbReference type="CDD" id="cd22438">
    <property type="entry name" value="KH-I_PCBP_rpt1"/>
    <property type="match status" value="1"/>
</dbReference>
<proteinExistence type="predicted"/>
<dbReference type="InterPro" id="IPR036612">
    <property type="entry name" value="KH_dom_type_1_sf"/>
</dbReference>
<feature type="region of interest" description="Disordered" evidence="3">
    <location>
        <begin position="413"/>
        <end position="456"/>
    </location>
</feature>
<organism evidence="5 6">
    <name type="scientific">Ceutorhynchus assimilis</name>
    <name type="common">cabbage seed weevil</name>
    <dbReference type="NCBI Taxonomy" id="467358"/>
    <lineage>
        <taxon>Eukaryota</taxon>
        <taxon>Metazoa</taxon>
        <taxon>Ecdysozoa</taxon>
        <taxon>Arthropoda</taxon>
        <taxon>Hexapoda</taxon>
        <taxon>Insecta</taxon>
        <taxon>Pterygota</taxon>
        <taxon>Neoptera</taxon>
        <taxon>Endopterygota</taxon>
        <taxon>Coleoptera</taxon>
        <taxon>Polyphaga</taxon>
        <taxon>Cucujiformia</taxon>
        <taxon>Curculionidae</taxon>
        <taxon>Ceutorhynchinae</taxon>
        <taxon>Ceutorhynchus</taxon>
    </lineage>
</organism>
<keyword evidence="6" id="KW-1185">Reference proteome</keyword>
<feature type="compositionally biased region" description="Basic and acidic residues" evidence="3">
    <location>
        <begin position="446"/>
        <end position="456"/>
    </location>
</feature>
<dbReference type="SMART" id="SM00322">
    <property type="entry name" value="KH"/>
    <property type="match status" value="3"/>
</dbReference>
<accession>A0A9P0DHI6</accession>
<evidence type="ECO:0000259" key="4">
    <source>
        <dbReference type="SMART" id="SM00322"/>
    </source>
</evidence>
<feature type="domain" description="K Homology" evidence="4">
    <location>
        <begin position="100"/>
        <end position="171"/>
    </location>
</feature>
<dbReference type="OrthoDB" id="442947at2759"/>
<dbReference type="CDD" id="cd02396">
    <property type="entry name" value="KH-I_PCBP_rpt2"/>
    <property type="match status" value="1"/>
</dbReference>
<dbReference type="AlphaFoldDB" id="A0A9P0DHI6"/>
<dbReference type="Gene3D" id="3.30.1370.10">
    <property type="entry name" value="K Homology domain, type 1"/>
    <property type="match status" value="3"/>
</dbReference>
<evidence type="ECO:0000256" key="2">
    <source>
        <dbReference type="PROSITE-ProRule" id="PRU00117"/>
    </source>
</evidence>
<keyword evidence="2" id="KW-0694">RNA-binding</keyword>
<feature type="region of interest" description="Disordered" evidence="3">
    <location>
        <begin position="347"/>
        <end position="367"/>
    </location>
</feature>
<name>A0A9P0DHI6_9CUCU</name>
<evidence type="ECO:0000313" key="6">
    <source>
        <dbReference type="Proteomes" id="UP001152799"/>
    </source>
</evidence>
<dbReference type="InterPro" id="IPR004087">
    <property type="entry name" value="KH_dom"/>
</dbReference>
<gene>
    <name evidence="5" type="ORF">CEUTPL_LOCUS5612</name>
</gene>
<dbReference type="FunFam" id="3.30.1370.10:FF:000003">
    <property type="entry name" value="poly(RC)-binding protein 2 isoform X1"/>
    <property type="match status" value="1"/>
</dbReference>
<feature type="domain" description="K Homology" evidence="4">
    <location>
        <begin position="267"/>
        <end position="341"/>
    </location>
</feature>
<dbReference type="PANTHER" id="PTHR10288">
    <property type="entry name" value="KH DOMAIN CONTAINING RNA BINDING PROTEIN"/>
    <property type="match status" value="1"/>
</dbReference>
<sequence length="456" mass="47464">MDLDKHINDEPNVTLTIRLIMQGKEVGSIIGKKGEIVKRFREESGAKINISDGSCPERIVTVTGAQSAIFKAFTLICKKFEEWCSQFQDNSNSASNVPRPPITLRLIVPASQCGSLIGKGGSKIKEIREMSGASIQVASEMLPNSTERAVTISGTGESITQCIHHICTVMLESPPKGATIPYRPKPQVNGPVILAGGQAYTIQGQYAVPAHAADVANLTKNPLAGLAALGLGGLAPSNTGGLNPAALAALAGSQLRTTNSRSNQNTNQQTTEMTVPNELIGCVIGKGGTKIAEIRQISGAMIRISNCDDRETGSPQDRTITITGTPDAVALAQYLINMSVELQKANLESQGSPNANASSNSSTTTSTNVASSSLASAIPLAQLLAKPGALNALSSLSALGGLTELLGAQTGGTSNAPVQTTGVHRSHKSSSSYGGRSQEGSSSTKVKSERNKFNPY</sequence>
<dbReference type="SUPFAM" id="SSF54791">
    <property type="entry name" value="Eukaryotic type KH-domain (KH-domain type I)"/>
    <property type="match status" value="3"/>
</dbReference>
<reference evidence="5" key="1">
    <citation type="submission" date="2022-01" db="EMBL/GenBank/DDBJ databases">
        <authorList>
            <person name="King R."/>
        </authorList>
    </citation>
    <scope>NUCLEOTIDE SEQUENCE</scope>
</reference>
<protein>
    <recommendedName>
        <fullName evidence="4">K Homology domain-containing protein</fullName>
    </recommendedName>
</protein>
<feature type="compositionally biased region" description="Low complexity" evidence="3">
    <location>
        <begin position="352"/>
        <end position="367"/>
    </location>
</feature>
<dbReference type="GO" id="GO:0010468">
    <property type="term" value="P:regulation of gene expression"/>
    <property type="evidence" value="ECO:0007669"/>
    <property type="project" value="UniProtKB-ARBA"/>
</dbReference>
<feature type="domain" description="K Homology" evidence="4">
    <location>
        <begin position="13"/>
        <end position="81"/>
    </location>
</feature>
<dbReference type="InterPro" id="IPR004088">
    <property type="entry name" value="KH_dom_type_1"/>
</dbReference>
<dbReference type="Pfam" id="PF00013">
    <property type="entry name" value="KH_1"/>
    <property type="match status" value="3"/>
</dbReference>
<dbReference type="FunFam" id="3.30.1370.10:FF:000002">
    <property type="entry name" value="poly(RC)-binding protein 2 isoform X1"/>
    <property type="match status" value="1"/>
</dbReference>
<dbReference type="PROSITE" id="PS50084">
    <property type="entry name" value="KH_TYPE_1"/>
    <property type="match status" value="3"/>
</dbReference>
<feature type="compositionally biased region" description="Polar residues" evidence="3">
    <location>
        <begin position="414"/>
        <end position="423"/>
    </location>
</feature>
<feature type="compositionally biased region" description="Low complexity" evidence="3">
    <location>
        <begin position="429"/>
        <end position="443"/>
    </location>
</feature>
<evidence type="ECO:0000313" key="5">
    <source>
        <dbReference type="EMBL" id="CAH1126780.1"/>
    </source>
</evidence>